<evidence type="ECO:0000313" key="2">
    <source>
        <dbReference type="Proteomes" id="UP000824469"/>
    </source>
</evidence>
<proteinExistence type="predicted"/>
<dbReference type="EMBL" id="JAHRHJ020000007">
    <property type="protein sequence ID" value="KAH9308836.1"/>
    <property type="molecule type" value="Genomic_DNA"/>
</dbReference>
<organism evidence="1 2">
    <name type="scientific">Taxus chinensis</name>
    <name type="common">Chinese yew</name>
    <name type="synonym">Taxus wallichiana var. chinensis</name>
    <dbReference type="NCBI Taxonomy" id="29808"/>
    <lineage>
        <taxon>Eukaryota</taxon>
        <taxon>Viridiplantae</taxon>
        <taxon>Streptophyta</taxon>
        <taxon>Embryophyta</taxon>
        <taxon>Tracheophyta</taxon>
        <taxon>Spermatophyta</taxon>
        <taxon>Pinopsida</taxon>
        <taxon>Pinidae</taxon>
        <taxon>Conifers II</taxon>
        <taxon>Cupressales</taxon>
        <taxon>Taxaceae</taxon>
        <taxon>Taxus</taxon>
    </lineage>
</organism>
<comment type="caution">
    <text evidence="1">The sequence shown here is derived from an EMBL/GenBank/DDBJ whole genome shotgun (WGS) entry which is preliminary data.</text>
</comment>
<evidence type="ECO:0000313" key="1">
    <source>
        <dbReference type="EMBL" id="KAH9308836.1"/>
    </source>
</evidence>
<feature type="non-terminal residue" evidence="1">
    <location>
        <position position="69"/>
    </location>
</feature>
<dbReference type="AlphaFoldDB" id="A0AA38FQP9"/>
<gene>
    <name evidence="1" type="ORF">KI387_036747</name>
</gene>
<keyword evidence="2" id="KW-1185">Reference proteome</keyword>
<protein>
    <submittedName>
        <fullName evidence="1">Uncharacterized protein</fullName>
    </submittedName>
</protein>
<sequence length="69" mass="7710">MRPLIMGCIRPGFPVVLKMMISVMKSTQMEVYVGGVFEEDLIVEVIVEEEGVSSHVEHVSNMDLQNITS</sequence>
<reference evidence="1 2" key="1">
    <citation type="journal article" date="2021" name="Nat. Plants">
        <title>The Taxus genome provides insights into paclitaxel biosynthesis.</title>
        <authorList>
            <person name="Xiong X."/>
            <person name="Gou J."/>
            <person name="Liao Q."/>
            <person name="Li Y."/>
            <person name="Zhou Q."/>
            <person name="Bi G."/>
            <person name="Li C."/>
            <person name="Du R."/>
            <person name="Wang X."/>
            <person name="Sun T."/>
            <person name="Guo L."/>
            <person name="Liang H."/>
            <person name="Lu P."/>
            <person name="Wu Y."/>
            <person name="Zhang Z."/>
            <person name="Ro D.K."/>
            <person name="Shang Y."/>
            <person name="Huang S."/>
            <person name="Yan J."/>
        </authorList>
    </citation>
    <scope>NUCLEOTIDE SEQUENCE [LARGE SCALE GENOMIC DNA]</scope>
    <source>
        <strain evidence="1">Ta-2019</strain>
    </source>
</reference>
<dbReference type="Proteomes" id="UP000824469">
    <property type="component" value="Unassembled WGS sequence"/>
</dbReference>
<accession>A0AA38FQP9</accession>
<name>A0AA38FQP9_TAXCH</name>